<evidence type="ECO:0000256" key="7">
    <source>
        <dbReference type="SAM" id="Phobius"/>
    </source>
</evidence>
<gene>
    <name evidence="9" type="ORF">KDL28_24655</name>
</gene>
<accession>A0ABT1A5H2</accession>
<keyword evidence="4 7" id="KW-0812">Transmembrane</keyword>
<dbReference type="Pfam" id="PF02397">
    <property type="entry name" value="Bac_transf"/>
    <property type="match status" value="1"/>
</dbReference>
<keyword evidence="5 7" id="KW-1133">Transmembrane helix</keyword>
<comment type="similarity">
    <text evidence="2">Belongs to the bacterial sugar transferase family.</text>
</comment>
<dbReference type="NCBIfam" id="TIGR03025">
    <property type="entry name" value="EPS_sugtrans"/>
    <property type="match status" value="1"/>
</dbReference>
<feature type="transmembrane region" description="Helical" evidence="7">
    <location>
        <begin position="12"/>
        <end position="34"/>
    </location>
</feature>
<evidence type="ECO:0000256" key="4">
    <source>
        <dbReference type="ARBA" id="ARBA00022692"/>
    </source>
</evidence>
<feature type="transmembrane region" description="Helical" evidence="7">
    <location>
        <begin position="40"/>
        <end position="59"/>
    </location>
</feature>
<dbReference type="InterPro" id="IPR003362">
    <property type="entry name" value="Bact_transf"/>
</dbReference>
<evidence type="ECO:0000256" key="5">
    <source>
        <dbReference type="ARBA" id="ARBA00022989"/>
    </source>
</evidence>
<keyword evidence="3 9" id="KW-0808">Transferase</keyword>
<dbReference type="InterPro" id="IPR017475">
    <property type="entry name" value="EPS_sugar_tfrase"/>
</dbReference>
<name>A0ABT1A5H2_9PSEU</name>
<comment type="subcellular location">
    <subcellularLocation>
        <location evidence="1">Membrane</location>
        <topology evidence="1">Multi-pass membrane protein</topology>
    </subcellularLocation>
</comment>
<protein>
    <submittedName>
        <fullName evidence="9">Sugar transferase</fullName>
    </submittedName>
</protein>
<evidence type="ECO:0000259" key="8">
    <source>
        <dbReference type="Pfam" id="PF02397"/>
    </source>
</evidence>
<feature type="domain" description="Bacterial sugar transferase" evidence="8">
    <location>
        <begin position="276"/>
        <end position="438"/>
    </location>
</feature>
<evidence type="ECO:0000313" key="10">
    <source>
        <dbReference type="Proteomes" id="UP001165283"/>
    </source>
</evidence>
<dbReference type="Proteomes" id="UP001165283">
    <property type="component" value="Unassembled WGS sequence"/>
</dbReference>
<reference evidence="9" key="1">
    <citation type="submission" date="2021-04" db="EMBL/GenBank/DDBJ databases">
        <title>Pseudonocardia sp. nov., isolated from sandy soil of mangrove forest.</title>
        <authorList>
            <person name="Zan Z."/>
            <person name="Huang R."/>
            <person name="Liu W."/>
        </authorList>
    </citation>
    <scope>NUCLEOTIDE SEQUENCE</scope>
    <source>
        <strain evidence="9">S2-4</strain>
    </source>
</reference>
<evidence type="ECO:0000313" key="9">
    <source>
        <dbReference type="EMBL" id="MCO1658257.1"/>
    </source>
</evidence>
<keyword evidence="6 7" id="KW-0472">Membrane</keyword>
<feature type="transmembrane region" description="Helical" evidence="7">
    <location>
        <begin position="104"/>
        <end position="123"/>
    </location>
</feature>
<proteinExistence type="inferred from homology"/>
<dbReference type="GO" id="GO:0016740">
    <property type="term" value="F:transferase activity"/>
    <property type="evidence" value="ECO:0007669"/>
    <property type="project" value="UniProtKB-KW"/>
</dbReference>
<evidence type="ECO:0000256" key="1">
    <source>
        <dbReference type="ARBA" id="ARBA00004141"/>
    </source>
</evidence>
<evidence type="ECO:0000256" key="3">
    <source>
        <dbReference type="ARBA" id="ARBA00022679"/>
    </source>
</evidence>
<sequence length="444" mass="46990">MPATPARRRLRHALAAASTDTTAVCAAVLSYALLGGAPHGRVLGVGVVVVLLTAACLALSRAWDVDAAGAGSGGFARLLRGFLTAAATIAMVVLAAGLDGARPWVFAVLPTAAGLAVLGRLWLRSELHRRRRTGRAMARVLAVGDVEGVAGLVRRTRRAPEHGWAVHGVCTPAGMGPRCTSFVEEVRVVGDLDSVPALARSGQFDVVWIGRAPGWTTTRLRGMARELEGTGVELAVDPELVEVIGPRLHVARVDGPPLLRLSHPASDGPARLLKGGLDRVGALVALALLSPVLLVIAVLVKLDGGPVFVRQRRVGVGGRGFRMVRFRSTAVDAGARVTRVGAVLRRCSLDELPQLFNVLAGTMSLVGPRPPLPREVAGYADDARRRLLVKPGMTGLWQVSGRSDLSWEESVRLDLRYVENWTMALDARILARTVHAMVRGGGAD</sequence>
<comment type="caution">
    <text evidence="9">The sequence shown here is derived from an EMBL/GenBank/DDBJ whole genome shotgun (WGS) entry which is preliminary data.</text>
</comment>
<feature type="transmembrane region" description="Helical" evidence="7">
    <location>
        <begin position="280"/>
        <end position="300"/>
    </location>
</feature>
<evidence type="ECO:0000256" key="6">
    <source>
        <dbReference type="ARBA" id="ARBA00023136"/>
    </source>
</evidence>
<dbReference type="PANTHER" id="PTHR30576">
    <property type="entry name" value="COLANIC BIOSYNTHESIS UDP-GLUCOSE LIPID CARRIER TRANSFERASE"/>
    <property type="match status" value="1"/>
</dbReference>
<evidence type="ECO:0000256" key="2">
    <source>
        <dbReference type="ARBA" id="ARBA00006464"/>
    </source>
</evidence>
<dbReference type="PANTHER" id="PTHR30576:SF10">
    <property type="entry name" value="SLL5057 PROTEIN"/>
    <property type="match status" value="1"/>
</dbReference>
<keyword evidence="10" id="KW-1185">Reference proteome</keyword>
<dbReference type="RefSeq" id="WP_252442002.1">
    <property type="nucleotide sequence ID" value="NZ_JAGSOV010000053.1"/>
</dbReference>
<dbReference type="EMBL" id="JAGSOV010000053">
    <property type="protein sequence ID" value="MCO1658257.1"/>
    <property type="molecule type" value="Genomic_DNA"/>
</dbReference>
<feature type="transmembrane region" description="Helical" evidence="7">
    <location>
        <begin position="79"/>
        <end position="98"/>
    </location>
</feature>
<organism evidence="9 10">
    <name type="scientific">Pseudonocardia humida</name>
    <dbReference type="NCBI Taxonomy" id="2800819"/>
    <lineage>
        <taxon>Bacteria</taxon>
        <taxon>Bacillati</taxon>
        <taxon>Actinomycetota</taxon>
        <taxon>Actinomycetes</taxon>
        <taxon>Pseudonocardiales</taxon>
        <taxon>Pseudonocardiaceae</taxon>
        <taxon>Pseudonocardia</taxon>
    </lineage>
</organism>